<evidence type="ECO:0000313" key="5">
    <source>
        <dbReference type="EMBL" id="MBD1380561.1"/>
    </source>
</evidence>
<proteinExistence type="inferred from homology"/>
<dbReference type="PANTHER" id="PTHR34384">
    <property type="entry name" value="L-2,3-DIAMINOPROPANOATE--CITRATE LIGASE"/>
    <property type="match status" value="1"/>
</dbReference>
<comment type="similarity">
    <text evidence="2">Belongs to the IucA/IucC family.</text>
</comment>
<dbReference type="Pfam" id="PF04183">
    <property type="entry name" value="IucA_IucC"/>
    <property type="match status" value="1"/>
</dbReference>
<dbReference type="GO" id="GO:0019290">
    <property type="term" value="P:siderophore biosynthetic process"/>
    <property type="evidence" value="ECO:0007669"/>
    <property type="project" value="InterPro"/>
</dbReference>
<protein>
    <submittedName>
        <fullName evidence="5">IucA/IucC family siderophore biosynthesis protein</fullName>
    </submittedName>
</protein>
<gene>
    <name evidence="5" type="ORF">IC621_09995</name>
</gene>
<evidence type="ECO:0000256" key="2">
    <source>
        <dbReference type="ARBA" id="ARBA00007832"/>
    </source>
</evidence>
<sequence length="587" mass="67642">MKKLAEQATIQSFLNCYLRETENYREEDSAIYFSKDENVTKAIIIPLKSQHIQLITGISYWSETGRHLFAFPLYYQVIGKEDLIPLDYVTLTAAITKELLLEQNRLDSEDELMLRVILSCKNIEHYLQKRGDEEKDFTTFIEAEQSLLLGHLLHPTPKSKQGITTEEEEIYSPELKGSFQLDYFKAHKTIVAQDSSLKQSAANLLKEELKKDMSISQSFLKEHAENPDYILIPAHPLQSKILLEKPEVKELMAAEKLIYLGAHGQAFSATSSMRTVYSKHSSFMFKFSVPVKITNSLRVNLQKELDRGVEVGRLLQTKLGDLLNENNPGFSVIQDPAYLNIEGVPGFEVVFRENPFSKNEDVTLIAGLCQDDPFKGKTKLERVIRQLAEKEERTTEQVSKDWFTRYLSLSLEPLYWLYENYGLALEAHQQNSVVKLENGYPIHFYYRDNQGYYYAESKANELKSLLPELSMKSETICTQDVAEERFRYYFFFNHLFGLINGFGAARLIEESKLLNLLSEKLEELANKSTYAASLLRSLLDEKKLPCKANLLTRFHDMDELVGSLETQSVYTMIKNPLYQREASLYEV</sequence>
<name>A0A926NFY8_9BACI</name>
<dbReference type="PANTHER" id="PTHR34384:SF5">
    <property type="entry name" value="L-2,3-DIAMINOPROPANOATE--CITRATE LIGASE"/>
    <property type="match status" value="1"/>
</dbReference>
<evidence type="ECO:0000259" key="4">
    <source>
        <dbReference type="Pfam" id="PF06276"/>
    </source>
</evidence>
<dbReference type="RefSeq" id="WP_191158151.1">
    <property type="nucleotide sequence ID" value="NZ_JACXAI010000010.1"/>
</dbReference>
<evidence type="ECO:0000256" key="1">
    <source>
        <dbReference type="ARBA" id="ARBA00004924"/>
    </source>
</evidence>
<feature type="domain" description="Aerobactin siderophore biosynthesis IucA/IucC N-terminal" evidence="3">
    <location>
        <begin position="139"/>
        <end position="370"/>
    </location>
</feature>
<dbReference type="InterPro" id="IPR022770">
    <property type="entry name" value="IucA/IucC-like_C"/>
</dbReference>
<feature type="domain" description="Aerobactin siderophore biosynthesis IucA/IucC-like C-terminal" evidence="4">
    <location>
        <begin position="401"/>
        <end position="560"/>
    </location>
</feature>
<dbReference type="Pfam" id="PF06276">
    <property type="entry name" value="FhuF"/>
    <property type="match status" value="1"/>
</dbReference>
<organism evidence="5 6">
    <name type="scientific">Metabacillus arenae</name>
    <dbReference type="NCBI Taxonomy" id="2771434"/>
    <lineage>
        <taxon>Bacteria</taxon>
        <taxon>Bacillati</taxon>
        <taxon>Bacillota</taxon>
        <taxon>Bacilli</taxon>
        <taxon>Bacillales</taxon>
        <taxon>Bacillaceae</taxon>
        <taxon>Metabacillus</taxon>
    </lineage>
</organism>
<dbReference type="Proteomes" id="UP000626844">
    <property type="component" value="Unassembled WGS sequence"/>
</dbReference>
<dbReference type="InterPro" id="IPR007310">
    <property type="entry name" value="Aerobactin_biosyn_IucA/IucC_N"/>
</dbReference>
<keyword evidence="6" id="KW-1185">Reference proteome</keyword>
<dbReference type="InterPro" id="IPR037455">
    <property type="entry name" value="LucA/IucC-like"/>
</dbReference>
<comment type="pathway">
    <text evidence="1">Siderophore biosynthesis.</text>
</comment>
<reference evidence="5" key="1">
    <citation type="submission" date="2020-09" db="EMBL/GenBank/DDBJ databases">
        <title>A novel bacterium of genus Bacillus, isolated from South China Sea.</title>
        <authorList>
            <person name="Huang H."/>
            <person name="Mo K."/>
            <person name="Hu Y."/>
        </authorList>
    </citation>
    <scope>NUCLEOTIDE SEQUENCE</scope>
    <source>
        <strain evidence="5">IB182487</strain>
    </source>
</reference>
<evidence type="ECO:0000313" key="6">
    <source>
        <dbReference type="Proteomes" id="UP000626844"/>
    </source>
</evidence>
<comment type="caution">
    <text evidence="5">The sequence shown here is derived from an EMBL/GenBank/DDBJ whole genome shotgun (WGS) entry which is preliminary data.</text>
</comment>
<dbReference type="EMBL" id="JACXAI010000010">
    <property type="protein sequence ID" value="MBD1380561.1"/>
    <property type="molecule type" value="Genomic_DNA"/>
</dbReference>
<accession>A0A926NFY8</accession>
<evidence type="ECO:0000259" key="3">
    <source>
        <dbReference type="Pfam" id="PF04183"/>
    </source>
</evidence>
<dbReference type="AlphaFoldDB" id="A0A926NFY8"/>
<dbReference type="Gene3D" id="1.10.510.40">
    <property type="match status" value="1"/>
</dbReference>
<dbReference type="GO" id="GO:0016881">
    <property type="term" value="F:acid-amino acid ligase activity"/>
    <property type="evidence" value="ECO:0007669"/>
    <property type="project" value="UniProtKB-ARBA"/>
</dbReference>